<dbReference type="InterPro" id="IPR036390">
    <property type="entry name" value="WH_DNA-bd_sf"/>
</dbReference>
<comment type="caution">
    <text evidence="8">The sequence shown here is derived from an EMBL/GenBank/DDBJ whole genome shotgun (WGS) entry which is preliminary data.</text>
</comment>
<evidence type="ECO:0000256" key="5">
    <source>
        <dbReference type="ARBA" id="ARBA00023125"/>
    </source>
</evidence>
<evidence type="ECO:0000313" key="8">
    <source>
        <dbReference type="EMBL" id="TCJ13711.1"/>
    </source>
</evidence>
<evidence type="ECO:0000313" key="9">
    <source>
        <dbReference type="Proteomes" id="UP000295244"/>
    </source>
</evidence>
<evidence type="ECO:0000256" key="7">
    <source>
        <dbReference type="PIRSR" id="PIRSR602481-1"/>
    </source>
</evidence>
<gene>
    <name evidence="8" type="ORF">E0L93_14970</name>
</gene>
<feature type="binding site" evidence="7">
    <location>
        <position position="95"/>
    </location>
    <ligand>
        <name>Zn(2+)</name>
        <dbReference type="ChEBI" id="CHEBI:29105"/>
    </ligand>
</feature>
<keyword evidence="3 7" id="KW-0862">Zinc</keyword>
<feature type="binding site" evidence="7">
    <location>
        <position position="137"/>
    </location>
    <ligand>
        <name>Zn(2+)</name>
        <dbReference type="ChEBI" id="CHEBI:29105"/>
    </ligand>
</feature>
<dbReference type="GO" id="GO:0008270">
    <property type="term" value="F:zinc ion binding"/>
    <property type="evidence" value="ECO:0007669"/>
    <property type="project" value="TreeGrafter"/>
</dbReference>
<evidence type="ECO:0000256" key="1">
    <source>
        <dbReference type="ARBA" id="ARBA00007957"/>
    </source>
</evidence>
<reference evidence="8 9" key="1">
    <citation type="submission" date="2019-03" db="EMBL/GenBank/DDBJ databases">
        <title>Whole genome sequence of a novel Rubrobacter taiwanensis strain, isolated from Yellowstone National Park.</title>
        <authorList>
            <person name="Freed S."/>
            <person name="Ramaley R.F."/>
            <person name="Kyndt J.A."/>
        </authorList>
    </citation>
    <scope>NUCLEOTIDE SEQUENCE [LARGE SCALE GENOMIC DNA]</scope>
    <source>
        <strain evidence="8 9">Yellowstone</strain>
    </source>
</reference>
<comment type="similarity">
    <text evidence="1">Belongs to the Fur family.</text>
</comment>
<keyword evidence="7" id="KW-0479">Metal-binding</keyword>
<dbReference type="SUPFAM" id="SSF46785">
    <property type="entry name" value="Winged helix' DNA-binding domain"/>
    <property type="match status" value="1"/>
</dbReference>
<dbReference type="GO" id="GO:1900376">
    <property type="term" value="P:regulation of secondary metabolite biosynthetic process"/>
    <property type="evidence" value="ECO:0007669"/>
    <property type="project" value="TreeGrafter"/>
</dbReference>
<evidence type="ECO:0000256" key="3">
    <source>
        <dbReference type="ARBA" id="ARBA00022833"/>
    </source>
</evidence>
<evidence type="ECO:0000256" key="6">
    <source>
        <dbReference type="ARBA" id="ARBA00023163"/>
    </source>
</evidence>
<dbReference type="Gene3D" id="3.30.1490.190">
    <property type="match status" value="1"/>
</dbReference>
<keyword evidence="9" id="KW-1185">Reference proteome</keyword>
<evidence type="ECO:0000256" key="2">
    <source>
        <dbReference type="ARBA" id="ARBA00022491"/>
    </source>
</evidence>
<keyword evidence="4" id="KW-0805">Transcription regulation</keyword>
<feature type="binding site" evidence="7">
    <location>
        <position position="134"/>
    </location>
    <ligand>
        <name>Zn(2+)</name>
        <dbReference type="ChEBI" id="CHEBI:29105"/>
    </ligand>
</feature>
<dbReference type="CDD" id="cd07153">
    <property type="entry name" value="Fur_like"/>
    <property type="match status" value="1"/>
</dbReference>
<dbReference type="GO" id="GO:0045892">
    <property type="term" value="P:negative regulation of DNA-templated transcription"/>
    <property type="evidence" value="ECO:0007669"/>
    <property type="project" value="TreeGrafter"/>
</dbReference>
<sequence length="139" mass="15719">MEVSHTQVLRERGVRITPQRALIWQALSESGRHFTAEELWERVRGALPGLELSTVYRSLEALREAGLVVESRLPEGPMVYEARSAQHPHLVCGVCGRIFHPEDPRLCSRLLELLGETPEGFEIRELHVVAKGICRDCRA</sequence>
<accession>A0A4R1B9U9</accession>
<dbReference type="PANTHER" id="PTHR33202">
    <property type="entry name" value="ZINC UPTAKE REGULATION PROTEIN"/>
    <property type="match status" value="1"/>
</dbReference>
<dbReference type="InterPro" id="IPR002481">
    <property type="entry name" value="FUR"/>
</dbReference>
<name>A0A4R1B9U9_9ACTN</name>
<dbReference type="Gene3D" id="1.10.10.10">
    <property type="entry name" value="Winged helix-like DNA-binding domain superfamily/Winged helix DNA-binding domain"/>
    <property type="match status" value="1"/>
</dbReference>
<dbReference type="OrthoDB" id="8659436at2"/>
<keyword evidence="6" id="KW-0804">Transcription</keyword>
<dbReference type="Proteomes" id="UP000295244">
    <property type="component" value="Unassembled WGS sequence"/>
</dbReference>
<feature type="binding site" evidence="7">
    <location>
        <position position="92"/>
    </location>
    <ligand>
        <name>Zn(2+)</name>
        <dbReference type="ChEBI" id="CHEBI:29105"/>
    </ligand>
</feature>
<keyword evidence="2" id="KW-0678">Repressor</keyword>
<comment type="cofactor">
    <cofactor evidence="7">
        <name>Zn(2+)</name>
        <dbReference type="ChEBI" id="CHEBI:29105"/>
    </cofactor>
    <text evidence="7">Binds 1 zinc ion per subunit.</text>
</comment>
<dbReference type="EMBL" id="SKBU01000038">
    <property type="protein sequence ID" value="TCJ13711.1"/>
    <property type="molecule type" value="Genomic_DNA"/>
</dbReference>
<dbReference type="GO" id="GO:0000976">
    <property type="term" value="F:transcription cis-regulatory region binding"/>
    <property type="evidence" value="ECO:0007669"/>
    <property type="project" value="TreeGrafter"/>
</dbReference>
<dbReference type="GO" id="GO:0003700">
    <property type="term" value="F:DNA-binding transcription factor activity"/>
    <property type="evidence" value="ECO:0007669"/>
    <property type="project" value="InterPro"/>
</dbReference>
<dbReference type="InterPro" id="IPR036388">
    <property type="entry name" value="WH-like_DNA-bd_sf"/>
</dbReference>
<keyword evidence="5" id="KW-0238">DNA-binding</keyword>
<dbReference type="PANTHER" id="PTHR33202:SF7">
    <property type="entry name" value="FERRIC UPTAKE REGULATION PROTEIN"/>
    <property type="match status" value="1"/>
</dbReference>
<evidence type="ECO:0000256" key="4">
    <source>
        <dbReference type="ARBA" id="ARBA00023015"/>
    </source>
</evidence>
<dbReference type="Pfam" id="PF01475">
    <property type="entry name" value="FUR"/>
    <property type="match status" value="1"/>
</dbReference>
<proteinExistence type="inferred from homology"/>
<protein>
    <submittedName>
        <fullName evidence="8">Transcriptional repressor</fullName>
    </submittedName>
</protein>
<dbReference type="AlphaFoldDB" id="A0A4R1B9U9"/>
<dbReference type="InterPro" id="IPR043135">
    <property type="entry name" value="Fur_C"/>
</dbReference>
<organism evidence="8 9">
    <name type="scientific">Rubrobacter taiwanensis</name>
    <dbReference type="NCBI Taxonomy" id="185139"/>
    <lineage>
        <taxon>Bacteria</taxon>
        <taxon>Bacillati</taxon>
        <taxon>Actinomycetota</taxon>
        <taxon>Rubrobacteria</taxon>
        <taxon>Rubrobacterales</taxon>
        <taxon>Rubrobacteraceae</taxon>
        <taxon>Rubrobacter</taxon>
    </lineage>
</organism>